<evidence type="ECO:0000256" key="1">
    <source>
        <dbReference type="SAM" id="MobiDB-lite"/>
    </source>
</evidence>
<proteinExistence type="predicted"/>
<feature type="region of interest" description="Disordered" evidence="1">
    <location>
        <begin position="144"/>
        <end position="179"/>
    </location>
</feature>
<gene>
    <name evidence="2" type="ORF">AXG93_3017s1000</name>
</gene>
<comment type="caution">
    <text evidence="2">The sequence shown here is derived from an EMBL/GenBank/DDBJ whole genome shotgun (WGS) entry which is preliminary data.</text>
</comment>
<dbReference type="Proteomes" id="UP000077202">
    <property type="component" value="Unassembled WGS sequence"/>
</dbReference>
<feature type="compositionally biased region" description="Basic and acidic residues" evidence="1">
    <location>
        <begin position="216"/>
        <end position="232"/>
    </location>
</feature>
<feature type="region of interest" description="Disordered" evidence="1">
    <location>
        <begin position="208"/>
        <end position="232"/>
    </location>
</feature>
<evidence type="ECO:0000313" key="2">
    <source>
        <dbReference type="EMBL" id="OAE32331.1"/>
    </source>
</evidence>
<dbReference type="AlphaFoldDB" id="A0A176WIC2"/>
<keyword evidence="3" id="KW-1185">Reference proteome</keyword>
<name>A0A176WIC2_MARPO</name>
<dbReference type="EMBL" id="LVLJ01000840">
    <property type="protein sequence ID" value="OAE32331.1"/>
    <property type="molecule type" value="Genomic_DNA"/>
</dbReference>
<feature type="compositionally biased region" description="Polar residues" evidence="1">
    <location>
        <begin position="155"/>
        <end position="178"/>
    </location>
</feature>
<evidence type="ECO:0000313" key="3">
    <source>
        <dbReference type="Proteomes" id="UP000077202"/>
    </source>
</evidence>
<sequence>MRKLVPLKVPYEELQSFRRKLNKLHLDFLRWNWNYISASICKEIMDKNWNKGEELRGTNGWKTADYKDLMRRAIALDDMHILRPQRTTYVTAWQVGFFERVMKANRNTVLDDSARISTVGRSANKRAARKATGKETEVEVPIDAAMEPSEERTETATPSFLSSEQTRSVGSEDITQSKTSEEFAKELTLSEAILEQIVAQVGGTVGDITEIPEPPSPEKKVRSEAATKTSEERPKALEIAFADFLQDSVVSLLKYLDKKRKKYNVRRESRSYI</sequence>
<reference evidence="2" key="1">
    <citation type="submission" date="2016-03" db="EMBL/GenBank/DDBJ databases">
        <title>Mechanisms controlling the formation of the plant cell surface in tip-growing cells are functionally conserved among land plants.</title>
        <authorList>
            <person name="Honkanen S."/>
            <person name="Jones V.A."/>
            <person name="Morieri G."/>
            <person name="Champion C."/>
            <person name="Hetherington A.J."/>
            <person name="Kelly S."/>
            <person name="Saint-Marcoux D."/>
            <person name="Proust H."/>
            <person name="Prescott H."/>
            <person name="Dolan L."/>
        </authorList>
    </citation>
    <scope>NUCLEOTIDE SEQUENCE [LARGE SCALE GENOMIC DNA]</scope>
    <source>
        <tissue evidence="2">Whole gametophyte</tissue>
    </source>
</reference>
<organism evidence="2 3">
    <name type="scientific">Marchantia polymorpha subsp. ruderalis</name>
    <dbReference type="NCBI Taxonomy" id="1480154"/>
    <lineage>
        <taxon>Eukaryota</taxon>
        <taxon>Viridiplantae</taxon>
        <taxon>Streptophyta</taxon>
        <taxon>Embryophyta</taxon>
        <taxon>Marchantiophyta</taxon>
        <taxon>Marchantiopsida</taxon>
        <taxon>Marchantiidae</taxon>
        <taxon>Marchantiales</taxon>
        <taxon>Marchantiaceae</taxon>
        <taxon>Marchantia</taxon>
    </lineage>
</organism>
<accession>A0A176WIC2</accession>
<protein>
    <submittedName>
        <fullName evidence="2">Uncharacterized protein</fullName>
    </submittedName>
</protein>